<evidence type="ECO:0000259" key="16">
    <source>
        <dbReference type="PROSITE" id="PS50089"/>
    </source>
</evidence>
<keyword evidence="8 14" id="KW-0863">Zinc-finger</keyword>
<evidence type="ECO:0000256" key="2">
    <source>
        <dbReference type="ARBA" id="ARBA00004167"/>
    </source>
</evidence>
<keyword evidence="9" id="KW-0833">Ubl conjugation pathway</keyword>
<sequence>MDEKNQDSIGYAFKGKIMISSIAILFFACFIIVAFHVYRRRRSDQRLRRVTSPTAAAAPQPAAALARGLDPLAVSSLPTFVYQSENQEYPPECAVCLSEFEERETGRILPECKHCFHVDCIDAWLLSQRHCPLCRIRVTGRPGDRPTGCAEVSINVSEVDVLGSGSGLDSAGEGGGIRIGCPASSSEDLDIRK</sequence>
<proteinExistence type="inferred from homology"/>
<gene>
    <name evidence="17" type="ORF">AAHA92_13757</name>
</gene>
<keyword evidence="12 15" id="KW-0472">Membrane</keyword>
<feature type="transmembrane region" description="Helical" evidence="15">
    <location>
        <begin position="17"/>
        <end position="38"/>
    </location>
</feature>
<comment type="similarity">
    <text evidence="13">Belongs to the RING-type zinc finger family. ATL subfamily.</text>
</comment>
<evidence type="ECO:0000256" key="8">
    <source>
        <dbReference type="ARBA" id="ARBA00022771"/>
    </source>
</evidence>
<dbReference type="PANTHER" id="PTHR14155">
    <property type="entry name" value="RING FINGER DOMAIN-CONTAINING"/>
    <property type="match status" value="1"/>
</dbReference>
<keyword evidence="6 15" id="KW-0812">Transmembrane</keyword>
<evidence type="ECO:0000256" key="6">
    <source>
        <dbReference type="ARBA" id="ARBA00022692"/>
    </source>
</evidence>
<evidence type="ECO:0000313" key="18">
    <source>
        <dbReference type="Proteomes" id="UP001567538"/>
    </source>
</evidence>
<dbReference type="PROSITE" id="PS50089">
    <property type="entry name" value="ZF_RING_2"/>
    <property type="match status" value="1"/>
</dbReference>
<dbReference type="GO" id="GO:0016020">
    <property type="term" value="C:membrane"/>
    <property type="evidence" value="ECO:0007669"/>
    <property type="project" value="UniProtKB-SubCell"/>
</dbReference>
<reference evidence="17 18" key="1">
    <citation type="submission" date="2024-06" db="EMBL/GenBank/DDBJ databases">
        <title>A chromosome level genome sequence of Diviner's sage (Salvia divinorum).</title>
        <authorList>
            <person name="Ford S.A."/>
            <person name="Ro D.-K."/>
            <person name="Ness R.W."/>
            <person name="Phillips M.A."/>
        </authorList>
    </citation>
    <scope>NUCLEOTIDE SEQUENCE [LARGE SCALE GENOMIC DNA]</scope>
    <source>
        <strain evidence="17">SAF-2024a</strain>
        <tissue evidence="17">Leaf</tissue>
    </source>
</reference>
<organism evidence="17 18">
    <name type="scientific">Salvia divinorum</name>
    <name type="common">Maria pastora</name>
    <name type="synonym">Diviner's sage</name>
    <dbReference type="NCBI Taxonomy" id="28513"/>
    <lineage>
        <taxon>Eukaryota</taxon>
        <taxon>Viridiplantae</taxon>
        <taxon>Streptophyta</taxon>
        <taxon>Embryophyta</taxon>
        <taxon>Tracheophyta</taxon>
        <taxon>Spermatophyta</taxon>
        <taxon>Magnoliopsida</taxon>
        <taxon>eudicotyledons</taxon>
        <taxon>Gunneridae</taxon>
        <taxon>Pentapetalae</taxon>
        <taxon>asterids</taxon>
        <taxon>lamiids</taxon>
        <taxon>Lamiales</taxon>
        <taxon>Lamiaceae</taxon>
        <taxon>Nepetoideae</taxon>
        <taxon>Mentheae</taxon>
        <taxon>Salviinae</taxon>
        <taxon>Salvia</taxon>
        <taxon>Salvia subgen. Calosphace</taxon>
    </lineage>
</organism>
<comment type="pathway">
    <text evidence="3">Protein modification; protein ubiquitination.</text>
</comment>
<dbReference type="Gene3D" id="3.30.40.10">
    <property type="entry name" value="Zinc/RING finger domain, C3HC4 (zinc finger)"/>
    <property type="match status" value="1"/>
</dbReference>
<dbReference type="Pfam" id="PF13639">
    <property type="entry name" value="zf-RING_2"/>
    <property type="match status" value="1"/>
</dbReference>
<dbReference type="GO" id="GO:0008270">
    <property type="term" value="F:zinc ion binding"/>
    <property type="evidence" value="ECO:0007669"/>
    <property type="project" value="UniProtKB-KW"/>
</dbReference>
<dbReference type="InterPro" id="IPR053238">
    <property type="entry name" value="RING-H2_zinc_finger"/>
</dbReference>
<comment type="caution">
    <text evidence="17">The sequence shown here is derived from an EMBL/GenBank/DDBJ whole genome shotgun (WGS) entry which is preliminary data.</text>
</comment>
<evidence type="ECO:0000256" key="9">
    <source>
        <dbReference type="ARBA" id="ARBA00022786"/>
    </source>
</evidence>
<dbReference type="InterPro" id="IPR001841">
    <property type="entry name" value="Znf_RING"/>
</dbReference>
<evidence type="ECO:0000256" key="10">
    <source>
        <dbReference type="ARBA" id="ARBA00022833"/>
    </source>
</evidence>
<dbReference type="PANTHER" id="PTHR14155:SF632">
    <property type="entry name" value="RING-H2 FINGER PROTEIN ATL17-RELATED"/>
    <property type="match status" value="1"/>
</dbReference>
<evidence type="ECO:0000256" key="14">
    <source>
        <dbReference type="PROSITE-ProRule" id="PRU00175"/>
    </source>
</evidence>
<dbReference type="SUPFAM" id="SSF57850">
    <property type="entry name" value="RING/U-box"/>
    <property type="match status" value="1"/>
</dbReference>
<evidence type="ECO:0000256" key="13">
    <source>
        <dbReference type="ARBA" id="ARBA00024209"/>
    </source>
</evidence>
<evidence type="ECO:0000256" key="5">
    <source>
        <dbReference type="ARBA" id="ARBA00022679"/>
    </source>
</evidence>
<keyword evidence="7" id="KW-0479">Metal-binding</keyword>
<dbReference type="SMART" id="SM00184">
    <property type="entry name" value="RING"/>
    <property type="match status" value="1"/>
</dbReference>
<evidence type="ECO:0000313" key="17">
    <source>
        <dbReference type="EMBL" id="KAL1553030.1"/>
    </source>
</evidence>
<dbReference type="GO" id="GO:0061630">
    <property type="term" value="F:ubiquitin protein ligase activity"/>
    <property type="evidence" value="ECO:0007669"/>
    <property type="project" value="UniProtKB-EC"/>
</dbReference>
<evidence type="ECO:0000256" key="15">
    <source>
        <dbReference type="SAM" id="Phobius"/>
    </source>
</evidence>
<comment type="subcellular location">
    <subcellularLocation>
        <location evidence="2">Membrane</location>
        <topology evidence="2">Single-pass membrane protein</topology>
    </subcellularLocation>
</comment>
<keyword evidence="18" id="KW-1185">Reference proteome</keyword>
<evidence type="ECO:0000256" key="11">
    <source>
        <dbReference type="ARBA" id="ARBA00022989"/>
    </source>
</evidence>
<evidence type="ECO:0000256" key="4">
    <source>
        <dbReference type="ARBA" id="ARBA00012483"/>
    </source>
</evidence>
<dbReference type="EC" id="2.3.2.27" evidence="4"/>
<dbReference type="InterPro" id="IPR013083">
    <property type="entry name" value="Znf_RING/FYVE/PHD"/>
</dbReference>
<evidence type="ECO:0000256" key="7">
    <source>
        <dbReference type="ARBA" id="ARBA00022723"/>
    </source>
</evidence>
<comment type="catalytic activity">
    <reaction evidence="1">
        <text>S-ubiquitinyl-[E2 ubiquitin-conjugating enzyme]-L-cysteine + [acceptor protein]-L-lysine = [E2 ubiquitin-conjugating enzyme]-L-cysteine + N(6)-ubiquitinyl-[acceptor protein]-L-lysine.</text>
        <dbReference type="EC" id="2.3.2.27"/>
    </reaction>
</comment>
<feature type="domain" description="RING-type" evidence="16">
    <location>
        <begin position="93"/>
        <end position="135"/>
    </location>
</feature>
<dbReference type="EMBL" id="JBEAFC010000006">
    <property type="protein sequence ID" value="KAL1553030.1"/>
    <property type="molecule type" value="Genomic_DNA"/>
</dbReference>
<dbReference type="AlphaFoldDB" id="A0ABD1H9C7"/>
<dbReference type="PROSITE" id="PS51257">
    <property type="entry name" value="PROKAR_LIPOPROTEIN"/>
    <property type="match status" value="1"/>
</dbReference>
<keyword evidence="5 17" id="KW-0808">Transferase</keyword>
<evidence type="ECO:0000256" key="3">
    <source>
        <dbReference type="ARBA" id="ARBA00004906"/>
    </source>
</evidence>
<name>A0ABD1H9C7_SALDI</name>
<dbReference type="Proteomes" id="UP001567538">
    <property type="component" value="Unassembled WGS sequence"/>
</dbReference>
<dbReference type="CDD" id="cd16461">
    <property type="entry name" value="RING-H2_EL5-like"/>
    <property type="match status" value="1"/>
</dbReference>
<protein>
    <recommendedName>
        <fullName evidence="4">RING-type E3 ubiquitin transferase</fullName>
        <ecNumber evidence="4">2.3.2.27</ecNumber>
    </recommendedName>
</protein>
<keyword evidence="10" id="KW-0862">Zinc</keyword>
<keyword evidence="17" id="KW-0012">Acyltransferase</keyword>
<accession>A0ABD1H9C7</accession>
<evidence type="ECO:0000256" key="1">
    <source>
        <dbReference type="ARBA" id="ARBA00000900"/>
    </source>
</evidence>
<evidence type="ECO:0000256" key="12">
    <source>
        <dbReference type="ARBA" id="ARBA00023136"/>
    </source>
</evidence>
<keyword evidence="11 15" id="KW-1133">Transmembrane helix</keyword>
<dbReference type="FunFam" id="3.30.40.10:FF:000187">
    <property type="entry name" value="E3 ubiquitin-protein ligase ATL6"/>
    <property type="match status" value="1"/>
</dbReference>